<evidence type="ECO:0000313" key="3">
    <source>
        <dbReference type="Proteomes" id="UP001151760"/>
    </source>
</evidence>
<proteinExistence type="predicted"/>
<comment type="caution">
    <text evidence="2">The sequence shown here is derived from an EMBL/GenBank/DDBJ whole genome shotgun (WGS) entry which is preliminary data.</text>
</comment>
<dbReference type="Proteomes" id="UP001151760">
    <property type="component" value="Unassembled WGS sequence"/>
</dbReference>
<reference evidence="2" key="2">
    <citation type="submission" date="2022-01" db="EMBL/GenBank/DDBJ databases">
        <authorList>
            <person name="Yamashiro T."/>
            <person name="Shiraishi A."/>
            <person name="Satake H."/>
            <person name="Nakayama K."/>
        </authorList>
    </citation>
    <scope>NUCLEOTIDE SEQUENCE</scope>
</reference>
<evidence type="ECO:0000256" key="1">
    <source>
        <dbReference type="SAM" id="Coils"/>
    </source>
</evidence>
<feature type="coiled-coil region" evidence="1">
    <location>
        <begin position="166"/>
        <end position="193"/>
    </location>
</feature>
<accession>A0ABQ5FJ63</accession>
<keyword evidence="1" id="KW-0175">Coiled coil</keyword>
<name>A0ABQ5FJ63_9ASTR</name>
<protein>
    <submittedName>
        <fullName evidence="2">Uncharacterized protein</fullName>
    </submittedName>
</protein>
<keyword evidence="3" id="KW-1185">Reference proteome</keyword>
<organism evidence="2 3">
    <name type="scientific">Tanacetum coccineum</name>
    <dbReference type="NCBI Taxonomy" id="301880"/>
    <lineage>
        <taxon>Eukaryota</taxon>
        <taxon>Viridiplantae</taxon>
        <taxon>Streptophyta</taxon>
        <taxon>Embryophyta</taxon>
        <taxon>Tracheophyta</taxon>
        <taxon>Spermatophyta</taxon>
        <taxon>Magnoliopsida</taxon>
        <taxon>eudicotyledons</taxon>
        <taxon>Gunneridae</taxon>
        <taxon>Pentapetalae</taxon>
        <taxon>asterids</taxon>
        <taxon>campanulids</taxon>
        <taxon>Asterales</taxon>
        <taxon>Asteraceae</taxon>
        <taxon>Asteroideae</taxon>
        <taxon>Anthemideae</taxon>
        <taxon>Anthemidinae</taxon>
        <taxon>Tanacetum</taxon>
    </lineage>
</organism>
<sequence>MALCSIRRRLEVSIMRMLRLKEVARIPIAVAGTSYVPGAGIGRLSRAFLRILLLQMNSETLQQIYIPKWNVINDFSCDDPEFNVRAACQTCLSAEVKLRSEHNLRERKKFKRKCARQIDLLKEKDTEIAKCCEAAQLTKLNSLKEWNLALEVAKLNHDLSSLKLSCDELSIKATSLKSQKDNLTDQYEVVQDEQVKILSDRVAKLDSKLMKYATALGTAIGLAIDKGMQNGLKDASIACIMDSLRLDGPSAKTSEVSRLQPAYEQLLLHIHRKEDNAVIGETSLSDSLNVVHEHVQKVK</sequence>
<evidence type="ECO:0000313" key="2">
    <source>
        <dbReference type="EMBL" id="GJT62587.1"/>
    </source>
</evidence>
<gene>
    <name evidence="2" type="ORF">Tco_1006120</name>
</gene>
<dbReference type="EMBL" id="BQNB010017388">
    <property type="protein sequence ID" value="GJT62587.1"/>
    <property type="molecule type" value="Genomic_DNA"/>
</dbReference>
<reference evidence="2" key="1">
    <citation type="journal article" date="2022" name="Int. J. Mol. Sci.">
        <title>Draft Genome of Tanacetum Coccineum: Genomic Comparison of Closely Related Tanacetum-Family Plants.</title>
        <authorList>
            <person name="Yamashiro T."/>
            <person name="Shiraishi A."/>
            <person name="Nakayama K."/>
            <person name="Satake H."/>
        </authorList>
    </citation>
    <scope>NUCLEOTIDE SEQUENCE</scope>
</reference>